<keyword evidence="4" id="KW-0433">Leucine-rich repeat</keyword>
<evidence type="ECO:0000256" key="6">
    <source>
        <dbReference type="ARBA" id="ARBA00022737"/>
    </source>
</evidence>
<dbReference type="Proteomes" id="UP000813462">
    <property type="component" value="Unassembled WGS sequence"/>
</dbReference>
<name>A0A978VPN0_ZIZJJ</name>
<protein>
    <recommendedName>
        <fullName evidence="9">Disease resistance R13L4/SHOC-2-like LRR domain-containing protein</fullName>
    </recommendedName>
</protein>
<dbReference type="PANTHER" id="PTHR48060:SF21">
    <property type="entry name" value="L DOMAIN-LIKE PROTEIN"/>
    <property type="match status" value="1"/>
</dbReference>
<dbReference type="SUPFAM" id="SSF52058">
    <property type="entry name" value="L domain-like"/>
    <property type="match status" value="1"/>
</dbReference>
<keyword evidence="6" id="KW-0677">Repeat</keyword>
<evidence type="ECO:0000256" key="3">
    <source>
        <dbReference type="ARBA" id="ARBA00022512"/>
    </source>
</evidence>
<keyword evidence="7" id="KW-0472">Membrane</keyword>
<keyword evidence="3" id="KW-0964">Secreted</keyword>
<keyword evidence="3" id="KW-0134">Cell wall</keyword>
<evidence type="ECO:0000313" key="11">
    <source>
        <dbReference type="Proteomes" id="UP000813462"/>
    </source>
</evidence>
<evidence type="ECO:0000256" key="1">
    <source>
        <dbReference type="ARBA" id="ARBA00004191"/>
    </source>
</evidence>
<dbReference type="InterPro" id="IPR053211">
    <property type="entry name" value="DNA_repair-toleration"/>
</dbReference>
<organism evidence="10 11">
    <name type="scientific">Ziziphus jujuba var. spinosa</name>
    <dbReference type="NCBI Taxonomy" id="714518"/>
    <lineage>
        <taxon>Eukaryota</taxon>
        <taxon>Viridiplantae</taxon>
        <taxon>Streptophyta</taxon>
        <taxon>Embryophyta</taxon>
        <taxon>Tracheophyta</taxon>
        <taxon>Spermatophyta</taxon>
        <taxon>Magnoliopsida</taxon>
        <taxon>eudicotyledons</taxon>
        <taxon>Gunneridae</taxon>
        <taxon>Pentapetalae</taxon>
        <taxon>rosids</taxon>
        <taxon>fabids</taxon>
        <taxon>Rosales</taxon>
        <taxon>Rhamnaceae</taxon>
        <taxon>Paliureae</taxon>
        <taxon>Ziziphus</taxon>
    </lineage>
</organism>
<dbReference type="Gene3D" id="3.80.10.10">
    <property type="entry name" value="Ribonuclease Inhibitor"/>
    <property type="match status" value="1"/>
</dbReference>
<sequence length="192" mass="21771">MSNWDPSNETPCGWFDVTCNLKEEVLELDLRYVDLLGQVPTNFTSLLSLNKLVLSGTNLTSPIPKEIGILTNLIVLDLSDNALTGEIPTRICQLYKLEQLFLNLNGLESSIPSAIGNLTSLKWLILYDNQLCGVIPNSIGNLNRIKFIRAGGNKNLEERLGRYYCTGARKLRLAFRHRYLNEFFDRKHSKII</sequence>
<comment type="subcellular location">
    <subcellularLocation>
        <location evidence="2">Membrane</location>
    </subcellularLocation>
    <subcellularLocation>
        <location evidence="1">Secreted</location>
        <location evidence="1">Cell wall</location>
    </subcellularLocation>
</comment>
<gene>
    <name evidence="10" type="ORF">FEM48_Zijuj03G0100000</name>
</gene>
<evidence type="ECO:0000313" key="10">
    <source>
        <dbReference type="EMBL" id="KAH7537505.1"/>
    </source>
</evidence>
<reference evidence="10" key="1">
    <citation type="journal article" date="2021" name="Front. Plant Sci.">
        <title>Chromosome-Scale Genome Assembly for Chinese Sour Jujube and Insights Into Its Genome Evolution and Domestication Signature.</title>
        <authorList>
            <person name="Shen L.-Y."/>
            <person name="Luo H."/>
            <person name="Wang X.-L."/>
            <person name="Wang X.-M."/>
            <person name="Qiu X.-J."/>
            <person name="Liu H."/>
            <person name="Zhou S.-S."/>
            <person name="Jia K.-H."/>
            <person name="Nie S."/>
            <person name="Bao Y.-T."/>
            <person name="Zhang R.-G."/>
            <person name="Yun Q.-Z."/>
            <person name="Chai Y.-H."/>
            <person name="Lu J.-Y."/>
            <person name="Li Y."/>
            <person name="Zhao S.-W."/>
            <person name="Mao J.-F."/>
            <person name="Jia S.-G."/>
            <person name="Mao Y.-M."/>
        </authorList>
    </citation>
    <scope>NUCLEOTIDE SEQUENCE</scope>
    <source>
        <strain evidence="10">AT0</strain>
        <tissue evidence="10">Leaf</tissue>
    </source>
</reference>
<keyword evidence="5" id="KW-0732">Signal</keyword>
<dbReference type="PANTHER" id="PTHR48060">
    <property type="entry name" value="DNA DAMAGE-REPAIR/TOLERATION PROTEIN DRT100"/>
    <property type="match status" value="1"/>
</dbReference>
<dbReference type="GO" id="GO:0016020">
    <property type="term" value="C:membrane"/>
    <property type="evidence" value="ECO:0007669"/>
    <property type="project" value="UniProtKB-SubCell"/>
</dbReference>
<dbReference type="AlphaFoldDB" id="A0A978VPN0"/>
<evidence type="ECO:0000256" key="8">
    <source>
        <dbReference type="ARBA" id="ARBA00038043"/>
    </source>
</evidence>
<evidence type="ECO:0000256" key="7">
    <source>
        <dbReference type="ARBA" id="ARBA00023136"/>
    </source>
</evidence>
<evidence type="ECO:0000256" key="4">
    <source>
        <dbReference type="ARBA" id="ARBA00022614"/>
    </source>
</evidence>
<dbReference type="InterPro" id="IPR032675">
    <property type="entry name" value="LRR_dom_sf"/>
</dbReference>
<accession>A0A978VPN0</accession>
<dbReference type="InterPro" id="IPR055414">
    <property type="entry name" value="LRR_R13L4/SHOC2-like"/>
</dbReference>
<evidence type="ECO:0000256" key="2">
    <source>
        <dbReference type="ARBA" id="ARBA00004370"/>
    </source>
</evidence>
<evidence type="ECO:0000259" key="9">
    <source>
        <dbReference type="Pfam" id="PF23598"/>
    </source>
</evidence>
<feature type="domain" description="Disease resistance R13L4/SHOC-2-like LRR" evidence="9">
    <location>
        <begin position="41"/>
        <end position="149"/>
    </location>
</feature>
<evidence type="ECO:0000256" key="5">
    <source>
        <dbReference type="ARBA" id="ARBA00022729"/>
    </source>
</evidence>
<proteinExistence type="inferred from homology"/>
<dbReference type="FunFam" id="3.80.10.10:FF:000400">
    <property type="entry name" value="Nuclear pore complex protein NUP107"/>
    <property type="match status" value="1"/>
</dbReference>
<dbReference type="Pfam" id="PF23598">
    <property type="entry name" value="LRR_14"/>
    <property type="match status" value="1"/>
</dbReference>
<dbReference type="EMBL" id="JAEACU010000003">
    <property type="protein sequence ID" value="KAH7537505.1"/>
    <property type="molecule type" value="Genomic_DNA"/>
</dbReference>
<comment type="caution">
    <text evidence="10">The sequence shown here is derived from an EMBL/GenBank/DDBJ whole genome shotgun (WGS) entry which is preliminary data.</text>
</comment>
<comment type="similarity">
    <text evidence="8">Belongs to the polygalacturonase-inhibiting protein family.</text>
</comment>